<comment type="caution">
    <text evidence="1">The sequence shown here is derived from an EMBL/GenBank/DDBJ whole genome shotgun (WGS) entry which is preliminary data.</text>
</comment>
<name>A0A2A2C5U1_ECOLX</name>
<protein>
    <submittedName>
        <fullName evidence="1">Uncharacterized protein</fullName>
    </submittedName>
</protein>
<gene>
    <name evidence="1" type="ORF">BTQ06_21200</name>
</gene>
<reference evidence="1 2" key="1">
    <citation type="submission" date="2016-12" db="EMBL/GenBank/DDBJ databases">
        <title>Real-Time Genomic Investigation Underlying the Public Health Response to a Shiga Toxin-Producing Escherichia Coli O26:H11 Outbreak in a Nursery.</title>
        <authorList>
            <person name="Ferdous M."/>
            <person name="Moran-Gilad J."/>
            <person name="Rossen J.W."/>
            <person name="Gdalevich M."/>
        </authorList>
    </citation>
    <scope>NUCLEOTIDE SEQUENCE [LARGE SCALE GENOMIC DNA]</scope>
    <source>
        <strain evidence="1 2">STEC 514-2</strain>
    </source>
</reference>
<feature type="non-terminal residue" evidence="1">
    <location>
        <position position="1"/>
    </location>
</feature>
<dbReference type="Proteomes" id="UP000218543">
    <property type="component" value="Unassembled WGS sequence"/>
</dbReference>
<evidence type="ECO:0000313" key="2">
    <source>
        <dbReference type="Proteomes" id="UP000218543"/>
    </source>
</evidence>
<organism evidence="1 2">
    <name type="scientific">Escherichia coli</name>
    <dbReference type="NCBI Taxonomy" id="562"/>
    <lineage>
        <taxon>Bacteria</taxon>
        <taxon>Pseudomonadati</taxon>
        <taxon>Pseudomonadota</taxon>
        <taxon>Gammaproteobacteria</taxon>
        <taxon>Enterobacterales</taxon>
        <taxon>Enterobacteriaceae</taxon>
        <taxon>Escherichia</taxon>
    </lineage>
</organism>
<dbReference type="AlphaFoldDB" id="A0A2A2C5U1"/>
<dbReference type="EMBL" id="MRVZ01000083">
    <property type="protein sequence ID" value="PAU18318.1"/>
    <property type="molecule type" value="Genomic_DNA"/>
</dbReference>
<evidence type="ECO:0000313" key="1">
    <source>
        <dbReference type="EMBL" id="PAU18318.1"/>
    </source>
</evidence>
<sequence length="59" mass="6874">KLAGHNSIYKIRTVGRIRRLRYVQHKYFPVCLPTDAYALTLIDPMLPLFARPPLDGLFF</sequence>
<accession>A0A2A2C5U1</accession>
<proteinExistence type="predicted"/>